<dbReference type="EMBL" id="MRZV01000050">
    <property type="protein sequence ID" value="PIK60698.1"/>
    <property type="molecule type" value="Genomic_DNA"/>
</dbReference>
<dbReference type="AlphaFoldDB" id="A0A2G8LKA8"/>
<dbReference type="Pfam" id="PF00640">
    <property type="entry name" value="PID"/>
    <property type="match status" value="1"/>
</dbReference>
<feature type="domain" description="PID" evidence="3">
    <location>
        <begin position="19"/>
        <end position="90"/>
    </location>
</feature>
<feature type="region of interest" description="Disordered" evidence="2">
    <location>
        <begin position="157"/>
        <end position="261"/>
    </location>
</feature>
<feature type="region of interest" description="Disordered" evidence="2">
    <location>
        <begin position="278"/>
        <end position="322"/>
    </location>
</feature>
<proteinExistence type="predicted"/>
<dbReference type="PANTHER" id="PTHR11232:SF77">
    <property type="entry name" value="GULP PTB DOMAIN CONTAINING ENGULFMENT ADAPTOR 1"/>
    <property type="match status" value="1"/>
</dbReference>
<evidence type="ECO:0000259" key="3">
    <source>
        <dbReference type="PROSITE" id="PS01179"/>
    </source>
</evidence>
<evidence type="ECO:0000256" key="2">
    <source>
        <dbReference type="SAM" id="MobiDB-lite"/>
    </source>
</evidence>
<evidence type="ECO:0000256" key="1">
    <source>
        <dbReference type="SAM" id="Coils"/>
    </source>
</evidence>
<comment type="caution">
    <text evidence="4">The sequence shown here is derived from an EMBL/GenBank/DDBJ whole genome shotgun (WGS) entry which is preliminary data.</text>
</comment>
<organism evidence="4 5">
    <name type="scientific">Stichopus japonicus</name>
    <name type="common">Sea cucumber</name>
    <dbReference type="NCBI Taxonomy" id="307972"/>
    <lineage>
        <taxon>Eukaryota</taxon>
        <taxon>Metazoa</taxon>
        <taxon>Echinodermata</taxon>
        <taxon>Eleutherozoa</taxon>
        <taxon>Echinozoa</taxon>
        <taxon>Holothuroidea</taxon>
        <taxon>Aspidochirotacea</taxon>
        <taxon>Aspidochirotida</taxon>
        <taxon>Stichopodidae</taxon>
        <taxon>Apostichopus</taxon>
    </lineage>
</organism>
<feature type="compositionally biased region" description="Polar residues" evidence="2">
    <location>
        <begin position="186"/>
        <end position="202"/>
    </location>
</feature>
<dbReference type="InterPro" id="IPR006020">
    <property type="entry name" value="PTB/PI_dom"/>
</dbReference>
<feature type="compositionally biased region" description="Polar residues" evidence="2">
    <location>
        <begin position="278"/>
        <end position="287"/>
    </location>
</feature>
<feature type="coiled-coil region" evidence="1">
    <location>
        <begin position="97"/>
        <end position="124"/>
    </location>
</feature>
<protein>
    <submittedName>
        <fullName evidence="4">Putative PTB domain-containing engulfment adapter protein 1-like isoform X5</fullName>
    </submittedName>
</protein>
<feature type="compositionally biased region" description="Polar residues" evidence="2">
    <location>
        <begin position="252"/>
        <end position="261"/>
    </location>
</feature>
<dbReference type="OrthoDB" id="10057585at2759"/>
<dbReference type="InterPro" id="IPR051133">
    <property type="entry name" value="Adapter_Engulfment-Domain"/>
</dbReference>
<dbReference type="Gene3D" id="2.30.29.30">
    <property type="entry name" value="Pleckstrin-homology domain (PH domain)/Phosphotyrosine-binding domain (PTB)"/>
    <property type="match status" value="1"/>
</dbReference>
<evidence type="ECO:0000313" key="4">
    <source>
        <dbReference type="EMBL" id="PIK60698.1"/>
    </source>
</evidence>
<reference evidence="4 5" key="1">
    <citation type="journal article" date="2017" name="PLoS Biol.">
        <title>The sea cucumber genome provides insights into morphological evolution and visceral regeneration.</title>
        <authorList>
            <person name="Zhang X."/>
            <person name="Sun L."/>
            <person name="Yuan J."/>
            <person name="Sun Y."/>
            <person name="Gao Y."/>
            <person name="Zhang L."/>
            <person name="Li S."/>
            <person name="Dai H."/>
            <person name="Hamel J.F."/>
            <person name="Liu C."/>
            <person name="Yu Y."/>
            <person name="Liu S."/>
            <person name="Lin W."/>
            <person name="Guo K."/>
            <person name="Jin S."/>
            <person name="Xu P."/>
            <person name="Storey K.B."/>
            <person name="Huan P."/>
            <person name="Zhang T."/>
            <person name="Zhou Y."/>
            <person name="Zhang J."/>
            <person name="Lin C."/>
            <person name="Li X."/>
            <person name="Xing L."/>
            <person name="Huo D."/>
            <person name="Sun M."/>
            <person name="Wang L."/>
            <person name="Mercier A."/>
            <person name="Li F."/>
            <person name="Yang H."/>
            <person name="Xiang J."/>
        </authorList>
    </citation>
    <scope>NUCLEOTIDE SEQUENCE [LARGE SCALE GENOMIC DNA]</scope>
    <source>
        <strain evidence="4">Shaxun</strain>
        <tissue evidence="4">Muscle</tissue>
    </source>
</reference>
<feature type="compositionally biased region" description="Polar residues" evidence="2">
    <location>
        <begin position="210"/>
        <end position="229"/>
    </location>
</feature>
<name>A0A2G8LKA8_STIJA</name>
<dbReference type="InterPro" id="IPR011993">
    <property type="entry name" value="PH-like_dom_sf"/>
</dbReference>
<accession>A0A2G8LKA8</accession>
<evidence type="ECO:0000313" key="5">
    <source>
        <dbReference type="Proteomes" id="UP000230750"/>
    </source>
</evidence>
<dbReference type="Proteomes" id="UP000230750">
    <property type="component" value="Unassembled WGS sequence"/>
</dbReference>
<gene>
    <name evidence="4" type="ORF">BSL78_02390</name>
</gene>
<dbReference type="SUPFAM" id="SSF50729">
    <property type="entry name" value="PH domain-like"/>
    <property type="match status" value="1"/>
</dbReference>
<dbReference type="PROSITE" id="PS01179">
    <property type="entry name" value="PID"/>
    <property type="match status" value="1"/>
</dbReference>
<dbReference type="STRING" id="307972.A0A2G8LKA8"/>
<keyword evidence="5" id="KW-1185">Reference proteome</keyword>
<dbReference type="PANTHER" id="PTHR11232">
    <property type="entry name" value="PHOSPHOTYROSINE INTERACTION DOMAIN-CONTAINING FAMILY MEMBER"/>
    <property type="match status" value="1"/>
</dbReference>
<sequence>MFSLICRFKELKVPNLISLHSFPLQHISYCADDKSDKKICAFIARNDLSQTHECFVLESEKSQAEDITLTVGQAFDLAYQKYKETINSDPTSAMKKLKQFQQKITTLEAENKNLRARVTELEEKLGIESTLDNEEEIKGRTSSTSSNTSQPFVFQLESFGGTSSTDPVDHGDDMANIFGPPLENIAETNGTTNHNSSQQNGNGAIFEDSFNLTQSPRNVDLSSSKTESTPVLAPPPRPTRQKRRQPPPSLLGVTSPNNNEIKTTPAVIPAAVSTNPFQDQGDWTKSLASPPPTVASGDLIFDPQQPKATKELTFDDLDPFAS</sequence>
<keyword evidence="1" id="KW-0175">Coiled coil</keyword>